<keyword evidence="2" id="KW-1185">Reference proteome</keyword>
<protein>
    <submittedName>
        <fullName evidence="1">DUF6086 family protein</fullName>
    </submittedName>
</protein>
<accession>A0ABY7JCG4</accession>
<dbReference type="Proteomes" id="UP001210169">
    <property type="component" value="Chromosome"/>
</dbReference>
<sequence>MSQYFDMGDQTLWNPSNGASRLFMRQVHVYQAEVGLPSGIGPMKADECQIDPVPFKAFVDALLAWHRRTSHAVMAALAEGFVAAVLVLAERAGIEVNWQPAGFVEGGEFKDVQVPAVPDCSGEAWAAALQRKSRELSRFMAT</sequence>
<evidence type="ECO:0000313" key="1">
    <source>
        <dbReference type="EMBL" id="WAU08985.1"/>
    </source>
</evidence>
<proteinExistence type="predicted"/>
<dbReference type="EMBL" id="CP114203">
    <property type="protein sequence ID" value="WAU08985.1"/>
    <property type="molecule type" value="Genomic_DNA"/>
</dbReference>
<dbReference type="InterPro" id="IPR045732">
    <property type="entry name" value="DUF6086"/>
</dbReference>
<evidence type="ECO:0000313" key="2">
    <source>
        <dbReference type="Proteomes" id="UP001210169"/>
    </source>
</evidence>
<dbReference type="GeneID" id="301336880"/>
<dbReference type="Pfam" id="PF19564">
    <property type="entry name" value="DUF6086"/>
    <property type="match status" value="1"/>
</dbReference>
<reference evidence="1 2" key="1">
    <citation type="submission" date="2022-12" db="EMBL/GenBank/DDBJ databases">
        <authorList>
            <person name="Ruckert C."/>
            <person name="Busche T."/>
            <person name="Kalinowski J."/>
            <person name="Wittmann C."/>
        </authorList>
    </citation>
    <scope>NUCLEOTIDE SEQUENCE [LARGE SCALE GENOMIC DNA]</scope>
    <source>
        <strain evidence="1 2">DSM 40276</strain>
    </source>
</reference>
<dbReference type="RefSeq" id="WP_277412936.1">
    <property type="nucleotide sequence ID" value="NZ_CP114203.1"/>
</dbReference>
<organism evidence="1 2">
    <name type="scientific">Streptomyces nigrescens</name>
    <dbReference type="NCBI Taxonomy" id="1920"/>
    <lineage>
        <taxon>Bacteria</taxon>
        <taxon>Bacillati</taxon>
        <taxon>Actinomycetota</taxon>
        <taxon>Actinomycetes</taxon>
        <taxon>Kitasatosporales</taxon>
        <taxon>Streptomycetaceae</taxon>
        <taxon>Streptomyces</taxon>
    </lineage>
</organism>
<name>A0ABY7JCG4_STRNI</name>
<gene>
    <name evidence="1" type="ORF">STRNI_007738</name>
</gene>